<protein>
    <submittedName>
        <fullName evidence="1">Uncharacterized protein</fullName>
    </submittedName>
</protein>
<gene>
    <name evidence="1" type="ORF">SAMN05216247_102487</name>
</gene>
<proteinExistence type="predicted"/>
<organism evidence="1 2">
    <name type="scientific">Pseudomonas salomonii</name>
    <dbReference type="NCBI Taxonomy" id="191391"/>
    <lineage>
        <taxon>Bacteria</taxon>
        <taxon>Pseudomonadati</taxon>
        <taxon>Pseudomonadota</taxon>
        <taxon>Gammaproteobacteria</taxon>
        <taxon>Pseudomonadales</taxon>
        <taxon>Pseudomonadaceae</taxon>
        <taxon>Pseudomonas</taxon>
    </lineage>
</organism>
<evidence type="ECO:0000313" key="2">
    <source>
        <dbReference type="Proteomes" id="UP000182902"/>
    </source>
</evidence>
<reference evidence="1 2" key="1">
    <citation type="submission" date="2016-10" db="EMBL/GenBank/DDBJ databases">
        <authorList>
            <person name="de Groot N.N."/>
        </authorList>
    </citation>
    <scope>NUCLEOTIDE SEQUENCE [LARGE SCALE GENOMIC DNA]</scope>
    <source>
        <strain evidence="1 2">ICMP 14252</strain>
    </source>
</reference>
<evidence type="ECO:0000313" key="1">
    <source>
        <dbReference type="EMBL" id="SDY03864.1"/>
    </source>
</evidence>
<name>A0A1H3GMY0_9PSED</name>
<sequence>MSYHVAHRYGAISPISGIRLFLQLLAELIARLEDEGHGDFAVNLSRTVIFENLVKSRSDDTL</sequence>
<dbReference type="AlphaFoldDB" id="A0A1H3GMY0"/>
<accession>A0A1H3GMY0</accession>
<dbReference type="Proteomes" id="UP000182902">
    <property type="component" value="Unassembled WGS sequence"/>
</dbReference>
<dbReference type="EMBL" id="FNOX01000002">
    <property type="protein sequence ID" value="SDY03864.1"/>
    <property type="molecule type" value="Genomic_DNA"/>
</dbReference>